<evidence type="ECO:0000313" key="4">
    <source>
        <dbReference type="Proteomes" id="UP000027439"/>
    </source>
</evidence>
<keyword evidence="5" id="KW-1185">Reference proteome</keyword>
<accession>A0A069NEX1</accession>
<dbReference type="Pfam" id="PF06532">
    <property type="entry name" value="NrsF"/>
    <property type="match status" value="1"/>
</dbReference>
<name>A0A069NEX1_9BURK</name>
<dbReference type="RefSeq" id="WP_035970337.1">
    <property type="nucleotide sequence ID" value="NZ_BMEG01000003.1"/>
</dbReference>
<dbReference type="Proteomes" id="UP000027439">
    <property type="component" value="Unassembled WGS sequence"/>
</dbReference>
<comment type="caution">
    <text evidence="3">The sequence shown here is derived from an EMBL/GenBank/DDBJ whole genome shotgun (WGS) entry which is preliminary data.</text>
</comment>
<reference evidence="3 4" key="2">
    <citation type="submission" date="2014-03" db="EMBL/GenBank/DDBJ databases">
        <title>Draft Genome Sequences of Four Burkholderia Strains.</title>
        <authorList>
            <person name="Liu X.Y."/>
            <person name="Li C.X."/>
            <person name="Xu J.H."/>
        </authorList>
    </citation>
    <scope>NUCLEOTIDE SEQUENCE [LARGE SCALE GENOMIC DNA]</scope>
    <source>
        <strain evidence="3 4">R27</strain>
    </source>
</reference>
<reference evidence="2" key="1">
    <citation type="journal article" date="2014" name="Int. J. Syst. Evol. Microbiol.">
        <title>Complete genome of a new Firmicutes species belonging to the dominant human colonic microbiota ('Ruminococcus bicirculans') reveals two chromosomes and a selective capacity to utilize plant glucans.</title>
        <authorList>
            <consortium name="NISC Comparative Sequencing Program"/>
            <person name="Wegmann U."/>
            <person name="Louis P."/>
            <person name="Goesmann A."/>
            <person name="Henrissat B."/>
            <person name="Duncan S.H."/>
            <person name="Flint H.J."/>
        </authorList>
    </citation>
    <scope>NUCLEOTIDE SEQUENCE</scope>
    <source>
        <strain evidence="2">CGMCC 1.11013</strain>
    </source>
</reference>
<feature type="transmembrane region" description="Helical" evidence="1">
    <location>
        <begin position="160"/>
        <end position="179"/>
    </location>
</feature>
<evidence type="ECO:0000313" key="2">
    <source>
        <dbReference type="EMBL" id="GGD70211.1"/>
    </source>
</evidence>
<feature type="transmembrane region" description="Helical" evidence="1">
    <location>
        <begin position="128"/>
        <end position="148"/>
    </location>
</feature>
<keyword evidence="1" id="KW-1133">Transmembrane helix</keyword>
<evidence type="ECO:0000313" key="3">
    <source>
        <dbReference type="EMBL" id="KDR26229.1"/>
    </source>
</evidence>
<gene>
    <name evidence="3" type="ORF">BG57_26840</name>
    <name evidence="2" type="ORF">GCM10010985_25880</name>
</gene>
<evidence type="ECO:0000256" key="1">
    <source>
        <dbReference type="SAM" id="Phobius"/>
    </source>
</evidence>
<organism evidence="3 4">
    <name type="scientific">Caballeronia grimmiae</name>
    <dbReference type="NCBI Taxonomy" id="1071679"/>
    <lineage>
        <taxon>Bacteria</taxon>
        <taxon>Pseudomonadati</taxon>
        <taxon>Pseudomonadota</taxon>
        <taxon>Betaproteobacteria</taxon>
        <taxon>Burkholderiales</taxon>
        <taxon>Burkholderiaceae</taxon>
        <taxon>Caballeronia</taxon>
    </lineage>
</organism>
<feature type="transmembrane region" description="Helical" evidence="1">
    <location>
        <begin position="61"/>
        <end position="82"/>
    </location>
</feature>
<dbReference type="STRING" id="1071679.BG57_26840"/>
<evidence type="ECO:0008006" key="6">
    <source>
        <dbReference type="Google" id="ProtNLM"/>
    </source>
</evidence>
<dbReference type="InterPro" id="IPR009495">
    <property type="entry name" value="NrsF"/>
</dbReference>
<keyword evidence="1" id="KW-0472">Membrane</keyword>
<reference evidence="2" key="4">
    <citation type="submission" date="2024-05" db="EMBL/GenBank/DDBJ databases">
        <authorList>
            <person name="Sun Q."/>
            <person name="Zhou Y."/>
        </authorList>
    </citation>
    <scope>NUCLEOTIDE SEQUENCE</scope>
    <source>
        <strain evidence="2">CGMCC 1.11013</strain>
    </source>
</reference>
<keyword evidence="1" id="KW-0812">Transmembrane</keyword>
<evidence type="ECO:0000313" key="5">
    <source>
        <dbReference type="Proteomes" id="UP000597138"/>
    </source>
</evidence>
<protein>
    <recommendedName>
        <fullName evidence="6">Anti-sigma F factor</fullName>
    </recommendedName>
</protein>
<dbReference type="EMBL" id="BMEG01000003">
    <property type="protein sequence ID" value="GGD70211.1"/>
    <property type="molecule type" value="Genomic_DNA"/>
</dbReference>
<dbReference type="OrthoDB" id="6059252at2"/>
<sequence>MKTENLISMLVFGPRAPSRSAVVKRLGSSVIFSLAAVLFTLLFVLPGGVNAAALAARLSMPLFWAKLALPLSMSIAAMIVAARLSRPGVRVGRAWTALGVPIALVWVAALAALAFSPPGLRGAMILGHTWRTCSLHIAVLSIPALVALQLAMRGLAPTRPALAGAAAGVLAGAIGALAYCLRCPEMAVPFWALWYFVGMSLPALVGALVGPRTLRW</sequence>
<dbReference type="EMBL" id="JFHE01000058">
    <property type="protein sequence ID" value="KDR26229.1"/>
    <property type="molecule type" value="Genomic_DNA"/>
</dbReference>
<feature type="transmembrane region" description="Helical" evidence="1">
    <location>
        <begin position="191"/>
        <end position="210"/>
    </location>
</feature>
<dbReference type="eggNOG" id="COG4944">
    <property type="taxonomic scope" value="Bacteria"/>
</dbReference>
<dbReference type="AlphaFoldDB" id="A0A069NEX1"/>
<reference evidence="5" key="3">
    <citation type="journal article" date="2019" name="Int. J. Syst. Evol. Microbiol.">
        <title>The Global Catalogue of Microorganisms (GCM) 10K type strain sequencing project: providing services to taxonomists for standard genome sequencing and annotation.</title>
        <authorList>
            <consortium name="The Broad Institute Genomics Platform"/>
            <consortium name="The Broad Institute Genome Sequencing Center for Infectious Disease"/>
            <person name="Wu L."/>
            <person name="Ma J."/>
        </authorList>
    </citation>
    <scope>NUCLEOTIDE SEQUENCE [LARGE SCALE GENOMIC DNA]</scope>
    <source>
        <strain evidence="5">CGMCC 1.11013</strain>
    </source>
</reference>
<feature type="transmembrane region" description="Helical" evidence="1">
    <location>
        <begin position="94"/>
        <end position="116"/>
    </location>
</feature>
<proteinExistence type="predicted"/>
<dbReference type="Proteomes" id="UP000597138">
    <property type="component" value="Unassembled WGS sequence"/>
</dbReference>